<gene>
    <name evidence="11" type="primary">B3galnt1</name>
    <name evidence="11" type="ORF">Bhyg_11182</name>
</gene>
<protein>
    <recommendedName>
        <fullName evidence="10">Hexosyltransferase</fullName>
        <ecNumber evidence="10">2.4.1.-</ecNumber>
    </recommendedName>
</protein>
<evidence type="ECO:0000256" key="9">
    <source>
        <dbReference type="ARBA" id="ARBA00023136"/>
    </source>
</evidence>
<evidence type="ECO:0000256" key="3">
    <source>
        <dbReference type="ARBA" id="ARBA00022676"/>
    </source>
</evidence>
<dbReference type="GO" id="GO:0006493">
    <property type="term" value="P:protein O-linked glycosylation"/>
    <property type="evidence" value="ECO:0007669"/>
    <property type="project" value="TreeGrafter"/>
</dbReference>
<evidence type="ECO:0000256" key="1">
    <source>
        <dbReference type="ARBA" id="ARBA00004323"/>
    </source>
</evidence>
<feature type="transmembrane region" description="Helical" evidence="10">
    <location>
        <begin position="20"/>
        <end position="40"/>
    </location>
</feature>
<evidence type="ECO:0000256" key="10">
    <source>
        <dbReference type="RuleBase" id="RU363063"/>
    </source>
</evidence>
<dbReference type="AlphaFoldDB" id="A0A9Q0RZD1"/>
<keyword evidence="6 10" id="KW-0735">Signal-anchor</keyword>
<accession>A0A9Q0RZD1</accession>
<evidence type="ECO:0000256" key="6">
    <source>
        <dbReference type="ARBA" id="ARBA00022968"/>
    </source>
</evidence>
<evidence type="ECO:0000256" key="5">
    <source>
        <dbReference type="ARBA" id="ARBA00022692"/>
    </source>
</evidence>
<reference evidence="11" key="1">
    <citation type="submission" date="2022-07" db="EMBL/GenBank/DDBJ databases">
        <authorList>
            <person name="Trinca V."/>
            <person name="Uliana J.V.C."/>
            <person name="Torres T.T."/>
            <person name="Ward R.J."/>
            <person name="Monesi N."/>
        </authorList>
    </citation>
    <scope>NUCLEOTIDE SEQUENCE</scope>
    <source>
        <strain evidence="11">HSMRA1968</strain>
        <tissue evidence="11">Whole embryos</tissue>
    </source>
</reference>
<keyword evidence="7 10" id="KW-1133">Transmembrane helix</keyword>
<dbReference type="Pfam" id="PF01762">
    <property type="entry name" value="Galactosyl_T"/>
    <property type="match status" value="1"/>
</dbReference>
<evidence type="ECO:0000256" key="2">
    <source>
        <dbReference type="ARBA" id="ARBA00008661"/>
    </source>
</evidence>
<keyword evidence="4" id="KW-0808">Transferase</keyword>
<keyword evidence="9 10" id="KW-0472">Membrane</keyword>
<keyword evidence="5 10" id="KW-0812">Transmembrane</keyword>
<comment type="caution">
    <text evidence="11">The sequence shown here is derived from an EMBL/GenBank/DDBJ whole genome shotgun (WGS) entry which is preliminary data.</text>
</comment>
<name>A0A9Q0RZD1_9DIPT</name>
<comment type="similarity">
    <text evidence="2 10">Belongs to the glycosyltransferase 31 family.</text>
</comment>
<dbReference type="EMBL" id="WJQU01000003">
    <property type="protein sequence ID" value="KAJ6638447.1"/>
    <property type="molecule type" value="Genomic_DNA"/>
</dbReference>
<dbReference type="Proteomes" id="UP001151699">
    <property type="component" value="Chromosome X"/>
</dbReference>
<dbReference type="OrthoDB" id="7775369at2759"/>
<dbReference type="GO" id="GO:0016758">
    <property type="term" value="F:hexosyltransferase activity"/>
    <property type="evidence" value="ECO:0007669"/>
    <property type="project" value="InterPro"/>
</dbReference>
<dbReference type="InterPro" id="IPR002659">
    <property type="entry name" value="Glyco_trans_31"/>
</dbReference>
<dbReference type="PANTHER" id="PTHR11214">
    <property type="entry name" value="BETA-1,3-N-ACETYLGLUCOSAMINYLTRANSFERASE"/>
    <property type="match status" value="1"/>
</dbReference>
<dbReference type="GO" id="GO:0000139">
    <property type="term" value="C:Golgi membrane"/>
    <property type="evidence" value="ECO:0007669"/>
    <property type="project" value="UniProtKB-SubCell"/>
</dbReference>
<dbReference type="PANTHER" id="PTHR11214:SF3">
    <property type="entry name" value="BETA-1,3-GALACTOSYLTRANSFERASE 6"/>
    <property type="match status" value="1"/>
</dbReference>
<keyword evidence="8 10" id="KW-0333">Golgi apparatus</keyword>
<proteinExistence type="inferred from homology"/>
<evidence type="ECO:0000256" key="4">
    <source>
        <dbReference type="ARBA" id="ARBA00022679"/>
    </source>
</evidence>
<sequence length="374" mass="43963">MPFLLQYMAKITNFQTKANLWVLVVSTGMAILMCLTGLMLKDFFETPMPATLRRAKTKFIFNNSEFCYSPSEEIDHRKNVIVIVLSARSHFKQRNLVRLTYGSVRTANNVNILRVAFMLGNADGEREEKTDEKHLRAEMKEFGDIVIGDFVDSYRNLTLKTIMAYEWLKTYCVYADIVVKTDDDVMINIFQLTKMLNEWPTTQFKSSNIWCMIHSNEKTIEDADSKYYASREEFPDGIFPNHCSGLAYVTTMVVIERTLEEIFKSFPGYVCTHEDVFMTAIIPQQINSTSKWFWPTANHITLINRRKEWFTYDLEQMKDTLLVNVLRQSAVLLKDVKRIRKRYNETIFYLVAHTDDYNILYIRLWQTLQKIFTD</sequence>
<evidence type="ECO:0000256" key="7">
    <source>
        <dbReference type="ARBA" id="ARBA00022989"/>
    </source>
</evidence>
<dbReference type="EC" id="2.4.1.-" evidence="10"/>
<organism evidence="11 12">
    <name type="scientific">Pseudolycoriella hygida</name>
    <dbReference type="NCBI Taxonomy" id="35572"/>
    <lineage>
        <taxon>Eukaryota</taxon>
        <taxon>Metazoa</taxon>
        <taxon>Ecdysozoa</taxon>
        <taxon>Arthropoda</taxon>
        <taxon>Hexapoda</taxon>
        <taxon>Insecta</taxon>
        <taxon>Pterygota</taxon>
        <taxon>Neoptera</taxon>
        <taxon>Endopterygota</taxon>
        <taxon>Diptera</taxon>
        <taxon>Nematocera</taxon>
        <taxon>Sciaroidea</taxon>
        <taxon>Sciaridae</taxon>
        <taxon>Pseudolycoriella</taxon>
    </lineage>
</organism>
<comment type="subcellular location">
    <subcellularLocation>
        <location evidence="1 10">Golgi apparatus membrane</location>
        <topology evidence="1 10">Single-pass type II membrane protein</topology>
    </subcellularLocation>
</comment>
<keyword evidence="3 10" id="KW-0328">Glycosyltransferase</keyword>
<evidence type="ECO:0000313" key="12">
    <source>
        <dbReference type="Proteomes" id="UP001151699"/>
    </source>
</evidence>
<keyword evidence="12" id="KW-1185">Reference proteome</keyword>
<dbReference type="Gene3D" id="3.90.550.50">
    <property type="match status" value="1"/>
</dbReference>
<evidence type="ECO:0000313" key="11">
    <source>
        <dbReference type="EMBL" id="KAJ6638447.1"/>
    </source>
</evidence>
<evidence type="ECO:0000256" key="8">
    <source>
        <dbReference type="ARBA" id="ARBA00023034"/>
    </source>
</evidence>